<dbReference type="OrthoDB" id="5522511at2"/>
<evidence type="ECO:0000313" key="2">
    <source>
        <dbReference type="EMBL" id="OLY69746.1"/>
    </source>
</evidence>
<reference evidence="2 3" key="1">
    <citation type="submission" date="2017-01" db="EMBL/GenBank/DDBJ databases">
        <title>First report of the plasmid-mediated mcr-1 gene in Citrobacter freudii.</title>
        <authorList>
            <person name="Liu J."/>
            <person name="Yang Y."/>
            <person name="Li Y."/>
            <person name="Liu D."/>
            <person name="Tuo H."/>
            <person name="Davis M."/>
            <person name="Zhang A."/>
        </authorList>
    </citation>
    <scope>NUCLEOTIDE SEQUENCE [LARGE SCALE GENOMIC DNA]</scope>
    <source>
        <strain evidence="2 3">SCC4</strain>
    </source>
</reference>
<accession>A0A1R0FYJ8</accession>
<dbReference type="EMBL" id="MTCP01000002">
    <property type="protein sequence ID" value="OLY69746.1"/>
    <property type="molecule type" value="Genomic_DNA"/>
</dbReference>
<sequence>MWNKEAAINFVRNNAHAHATGYCARAVTAAIEHGGVSLHHDNAKNMGKYLVLAGFREVYGNPIKGDVAIIQPYTGGNTAGHMAIFDGHYWWSDFKQEHGVYPGPGYRKNQPSYKLYRHN</sequence>
<dbReference type="EMBL" id="JACXSK010000009">
    <property type="protein sequence ID" value="MBD3124271.1"/>
    <property type="molecule type" value="Genomic_DNA"/>
</dbReference>
<evidence type="ECO:0008006" key="5">
    <source>
        <dbReference type="Google" id="ProtNLM"/>
    </source>
</evidence>
<gene>
    <name evidence="2" type="ORF">BWD41_06560</name>
    <name evidence="1" type="ORF">ID160_16495</name>
</gene>
<reference evidence="1" key="2">
    <citation type="submission" date="2020-09" db="EMBL/GenBank/DDBJ databases">
        <title>Characterization of IncC plasmids in Enterobacterales of food-producing animals originating from China.</title>
        <authorList>
            <person name="Zhang Y."/>
            <person name="Lei C.-W."/>
        </authorList>
    </citation>
    <scope>NUCLEOTIDE SEQUENCE</scope>
    <source>
        <strain evidence="1">CC1</strain>
    </source>
</reference>
<protein>
    <recommendedName>
        <fullName evidence="5">CHAP domain-containing protein</fullName>
    </recommendedName>
</protein>
<dbReference type="AlphaFoldDB" id="A0A1R0FYJ8"/>
<evidence type="ECO:0000313" key="1">
    <source>
        <dbReference type="EMBL" id="MBD3124271.1"/>
    </source>
</evidence>
<dbReference type="Proteomes" id="UP000185597">
    <property type="component" value="Unassembled WGS sequence"/>
</dbReference>
<dbReference type="Proteomes" id="UP000605024">
    <property type="component" value="Unassembled WGS sequence"/>
</dbReference>
<organism evidence="1 4">
    <name type="scientific">Citrobacter braakii</name>
    <dbReference type="NCBI Taxonomy" id="57706"/>
    <lineage>
        <taxon>Bacteria</taxon>
        <taxon>Pseudomonadati</taxon>
        <taxon>Pseudomonadota</taxon>
        <taxon>Gammaproteobacteria</taxon>
        <taxon>Enterobacterales</taxon>
        <taxon>Enterobacteriaceae</taxon>
        <taxon>Citrobacter</taxon>
        <taxon>Citrobacter freundii complex</taxon>
    </lineage>
</organism>
<evidence type="ECO:0000313" key="3">
    <source>
        <dbReference type="Proteomes" id="UP000185597"/>
    </source>
</evidence>
<proteinExistence type="predicted"/>
<name>A0A1R0FYJ8_CITBR</name>
<dbReference type="Gene3D" id="3.90.1720.10">
    <property type="entry name" value="endopeptidase domain like (from Nostoc punctiforme)"/>
    <property type="match status" value="1"/>
</dbReference>
<evidence type="ECO:0000313" key="4">
    <source>
        <dbReference type="Proteomes" id="UP000605024"/>
    </source>
</evidence>
<comment type="caution">
    <text evidence="1">The sequence shown here is derived from an EMBL/GenBank/DDBJ whole genome shotgun (WGS) entry which is preliminary data.</text>
</comment>